<keyword evidence="3" id="KW-0804">Transcription</keyword>
<dbReference type="InterPro" id="IPR050707">
    <property type="entry name" value="HTH_MetabolicPath_Reg"/>
</dbReference>
<dbReference type="InterPro" id="IPR036388">
    <property type="entry name" value="WH-like_DNA-bd_sf"/>
</dbReference>
<evidence type="ECO:0000259" key="4">
    <source>
        <dbReference type="PROSITE" id="PS51077"/>
    </source>
</evidence>
<dbReference type="SMART" id="SM00346">
    <property type="entry name" value="HTH_ICLR"/>
    <property type="match status" value="1"/>
</dbReference>
<dbReference type="InterPro" id="IPR014757">
    <property type="entry name" value="Tscrpt_reg_IclR_C"/>
</dbReference>
<dbReference type="PANTHER" id="PTHR30136">
    <property type="entry name" value="HELIX-TURN-HELIX TRANSCRIPTIONAL REGULATOR, ICLR FAMILY"/>
    <property type="match status" value="1"/>
</dbReference>
<keyword evidence="1" id="KW-0805">Transcription regulation</keyword>
<comment type="caution">
    <text evidence="6">The sequence shown here is derived from an EMBL/GenBank/DDBJ whole genome shotgun (WGS) entry which is preliminary data.</text>
</comment>
<dbReference type="PANTHER" id="PTHR30136:SF34">
    <property type="entry name" value="TRANSCRIPTIONAL REGULATOR"/>
    <property type="match status" value="1"/>
</dbReference>
<evidence type="ECO:0000313" key="6">
    <source>
        <dbReference type="EMBL" id="GAA0936087.1"/>
    </source>
</evidence>
<evidence type="ECO:0000256" key="2">
    <source>
        <dbReference type="ARBA" id="ARBA00023125"/>
    </source>
</evidence>
<name>A0ABN1Q2H2_9PSEU</name>
<feature type="domain" description="HTH iclR-type" evidence="4">
    <location>
        <begin position="15"/>
        <end position="75"/>
    </location>
</feature>
<accession>A0ABN1Q2H2</accession>
<dbReference type="SUPFAM" id="SSF55781">
    <property type="entry name" value="GAF domain-like"/>
    <property type="match status" value="1"/>
</dbReference>
<dbReference type="EMBL" id="BAAAHP010000075">
    <property type="protein sequence ID" value="GAA0936087.1"/>
    <property type="molecule type" value="Genomic_DNA"/>
</dbReference>
<sequence length="271" mass="29142">MSTPARPVPDKEQFVSSLARGLAVLRAFGPTGPELTLSEVAAATDLSPAVARRFLLTLVQLGYVKKVARKFVLTPQVMELGAGYPDSMNLAEVAQPHLQHLRDETGDSVSLTTLIGVDIIHLCHMQTEGLLRFAVTPGSRVPAYVSATGRAILAFQPEERLTAYFAAADLLPRTPHTVTTQAGLRERLDRVRRDGYALVADELDFGITVLGVPLLNDGVAIAGISCATTSGRRPTDEFLCSRLPLLQAAAAALRRQLDRFPALVHSLDLGV</sequence>
<dbReference type="SUPFAM" id="SSF46785">
    <property type="entry name" value="Winged helix' DNA-binding domain"/>
    <property type="match status" value="1"/>
</dbReference>
<dbReference type="RefSeq" id="WP_343941793.1">
    <property type="nucleotide sequence ID" value="NZ_BAAAHP010000075.1"/>
</dbReference>
<feature type="domain" description="IclR-ED" evidence="5">
    <location>
        <begin position="76"/>
        <end position="259"/>
    </location>
</feature>
<protein>
    <submittedName>
        <fullName evidence="6">IclR family transcriptional regulator</fullName>
    </submittedName>
</protein>
<dbReference type="PROSITE" id="PS51077">
    <property type="entry name" value="HTH_ICLR"/>
    <property type="match status" value="1"/>
</dbReference>
<gene>
    <name evidence="6" type="ORF">GCM10009559_28110</name>
</gene>
<dbReference type="Pfam" id="PF01614">
    <property type="entry name" value="IclR_C"/>
    <property type="match status" value="1"/>
</dbReference>
<evidence type="ECO:0000313" key="7">
    <source>
        <dbReference type="Proteomes" id="UP001499967"/>
    </source>
</evidence>
<organism evidence="6 7">
    <name type="scientific">Pseudonocardia zijingensis</name>
    <dbReference type="NCBI Taxonomy" id="153376"/>
    <lineage>
        <taxon>Bacteria</taxon>
        <taxon>Bacillati</taxon>
        <taxon>Actinomycetota</taxon>
        <taxon>Actinomycetes</taxon>
        <taxon>Pseudonocardiales</taxon>
        <taxon>Pseudonocardiaceae</taxon>
        <taxon>Pseudonocardia</taxon>
    </lineage>
</organism>
<dbReference type="InterPro" id="IPR036390">
    <property type="entry name" value="WH_DNA-bd_sf"/>
</dbReference>
<dbReference type="InterPro" id="IPR005471">
    <property type="entry name" value="Tscrpt_reg_IclR_N"/>
</dbReference>
<dbReference type="Gene3D" id="3.30.450.40">
    <property type="match status" value="1"/>
</dbReference>
<reference evidence="6 7" key="1">
    <citation type="journal article" date="2019" name="Int. J. Syst. Evol. Microbiol.">
        <title>The Global Catalogue of Microorganisms (GCM) 10K type strain sequencing project: providing services to taxonomists for standard genome sequencing and annotation.</title>
        <authorList>
            <consortium name="The Broad Institute Genomics Platform"/>
            <consortium name="The Broad Institute Genome Sequencing Center for Infectious Disease"/>
            <person name="Wu L."/>
            <person name="Ma J."/>
        </authorList>
    </citation>
    <scope>NUCLEOTIDE SEQUENCE [LARGE SCALE GENOMIC DNA]</scope>
    <source>
        <strain evidence="6 7">JCM 11117</strain>
    </source>
</reference>
<dbReference type="Gene3D" id="1.10.10.10">
    <property type="entry name" value="Winged helix-like DNA-binding domain superfamily/Winged helix DNA-binding domain"/>
    <property type="match status" value="1"/>
</dbReference>
<dbReference type="Pfam" id="PF09339">
    <property type="entry name" value="HTH_IclR"/>
    <property type="match status" value="1"/>
</dbReference>
<proteinExistence type="predicted"/>
<keyword evidence="2" id="KW-0238">DNA-binding</keyword>
<evidence type="ECO:0000259" key="5">
    <source>
        <dbReference type="PROSITE" id="PS51078"/>
    </source>
</evidence>
<dbReference type="PROSITE" id="PS51078">
    <property type="entry name" value="ICLR_ED"/>
    <property type="match status" value="1"/>
</dbReference>
<evidence type="ECO:0000256" key="1">
    <source>
        <dbReference type="ARBA" id="ARBA00023015"/>
    </source>
</evidence>
<dbReference type="Proteomes" id="UP001499967">
    <property type="component" value="Unassembled WGS sequence"/>
</dbReference>
<dbReference type="InterPro" id="IPR029016">
    <property type="entry name" value="GAF-like_dom_sf"/>
</dbReference>
<evidence type="ECO:0000256" key="3">
    <source>
        <dbReference type="ARBA" id="ARBA00023163"/>
    </source>
</evidence>
<keyword evidence="7" id="KW-1185">Reference proteome</keyword>